<organism evidence="2 3">
    <name type="scientific">Candidatus Thiodictyon syntrophicum</name>
    <dbReference type="NCBI Taxonomy" id="1166950"/>
    <lineage>
        <taxon>Bacteria</taxon>
        <taxon>Pseudomonadati</taxon>
        <taxon>Pseudomonadota</taxon>
        <taxon>Gammaproteobacteria</taxon>
        <taxon>Chromatiales</taxon>
        <taxon>Chromatiaceae</taxon>
        <taxon>Thiodictyon</taxon>
    </lineage>
</organism>
<dbReference type="AlphaFoldDB" id="A0A2K8U6W7"/>
<name>A0A2K8U6W7_9GAMM</name>
<sequence length="109" mass="11243">MGPLPAVLIARAADCAGAAMADPECEETATPAPAPPAAPPPPEALAEFRALAELGRTTRIEAWCRHWSGPGDRPAFAAQVLTLAHTFEHARIIALIEAQAGGTGQEPGQ</sequence>
<protein>
    <submittedName>
        <fullName evidence="2">Uncharacterized protein</fullName>
    </submittedName>
</protein>
<feature type="compositionally biased region" description="Pro residues" evidence="1">
    <location>
        <begin position="32"/>
        <end position="43"/>
    </location>
</feature>
<evidence type="ECO:0000256" key="1">
    <source>
        <dbReference type="SAM" id="MobiDB-lite"/>
    </source>
</evidence>
<reference evidence="2 3" key="1">
    <citation type="submission" date="2017-03" db="EMBL/GenBank/DDBJ databases">
        <title>Complete genome sequence of Candidatus 'Thiodictyon syntrophicum' sp. nov. strain Cad16T, a photolithoautotroph purple sulfur bacterium isolated from an alpine meromictic lake.</title>
        <authorList>
            <person name="Luedin S.M."/>
            <person name="Pothier J.F."/>
            <person name="Danza F."/>
            <person name="Storelli N."/>
            <person name="Wittwer M."/>
            <person name="Tonolla M."/>
        </authorList>
    </citation>
    <scope>NUCLEOTIDE SEQUENCE [LARGE SCALE GENOMIC DNA]</scope>
    <source>
        <strain evidence="2 3">Cad16T</strain>
    </source>
</reference>
<keyword evidence="3" id="KW-1185">Reference proteome</keyword>
<gene>
    <name evidence="2" type="ORF">THSYN_10470</name>
</gene>
<proteinExistence type="predicted"/>
<dbReference type="KEGG" id="tsy:THSYN_10470"/>
<evidence type="ECO:0000313" key="3">
    <source>
        <dbReference type="Proteomes" id="UP000232638"/>
    </source>
</evidence>
<evidence type="ECO:0000313" key="2">
    <source>
        <dbReference type="EMBL" id="AUB81332.1"/>
    </source>
</evidence>
<dbReference type="Proteomes" id="UP000232638">
    <property type="component" value="Chromosome"/>
</dbReference>
<dbReference type="EMBL" id="CP020370">
    <property type="protein sequence ID" value="AUB81332.1"/>
    <property type="molecule type" value="Genomic_DNA"/>
</dbReference>
<accession>A0A2K8U6W7</accession>
<feature type="region of interest" description="Disordered" evidence="1">
    <location>
        <begin position="19"/>
        <end position="43"/>
    </location>
</feature>